<feature type="domain" description="Single Cache" evidence="8">
    <location>
        <begin position="30"/>
        <end position="123"/>
    </location>
</feature>
<dbReference type="Pfam" id="PF17200">
    <property type="entry name" value="sCache_2"/>
    <property type="match status" value="1"/>
</dbReference>
<dbReference type="SUPFAM" id="SSF58104">
    <property type="entry name" value="Methyl-accepting chemotaxis protein (MCP) signaling domain"/>
    <property type="match status" value="1"/>
</dbReference>
<feature type="region of interest" description="Disordered" evidence="6">
    <location>
        <begin position="315"/>
        <end position="336"/>
    </location>
</feature>
<dbReference type="STRING" id="83765.SAMN05660284_01761"/>
<dbReference type="RefSeq" id="WP_143086010.1">
    <property type="nucleotide sequence ID" value="NZ_FOVE01000011.1"/>
</dbReference>
<evidence type="ECO:0000259" key="8">
    <source>
        <dbReference type="SMART" id="SM01049"/>
    </source>
</evidence>
<dbReference type="GO" id="GO:0005886">
    <property type="term" value="C:plasma membrane"/>
    <property type="evidence" value="ECO:0007669"/>
    <property type="project" value="UniProtKB-SubCell"/>
</dbReference>
<feature type="transmembrane region" description="Helical" evidence="7">
    <location>
        <begin position="188"/>
        <end position="207"/>
    </location>
</feature>
<dbReference type="SMART" id="SM01049">
    <property type="entry name" value="Cache_2"/>
    <property type="match status" value="1"/>
</dbReference>
<keyword evidence="4 7" id="KW-1133">Transmembrane helix</keyword>
<dbReference type="PANTHER" id="PTHR32089:SF119">
    <property type="entry name" value="METHYL-ACCEPTING CHEMOTAXIS PROTEIN CTPL"/>
    <property type="match status" value="1"/>
</dbReference>
<dbReference type="OrthoDB" id="8555762at2"/>
<dbReference type="InterPro" id="IPR033480">
    <property type="entry name" value="sCache_2"/>
</dbReference>
<comment type="subcellular location">
    <subcellularLocation>
        <location evidence="1">Cell membrane</location>
        <topology evidence="1">Multi-pass membrane protein</topology>
    </subcellularLocation>
</comment>
<evidence type="ECO:0000256" key="3">
    <source>
        <dbReference type="ARBA" id="ARBA00022692"/>
    </source>
</evidence>
<dbReference type="PANTHER" id="PTHR32089">
    <property type="entry name" value="METHYL-ACCEPTING CHEMOTAXIS PROTEIN MCPB"/>
    <property type="match status" value="1"/>
</dbReference>
<gene>
    <name evidence="9" type="ORF">SAMN05660284_01761</name>
</gene>
<feature type="non-terminal residue" evidence="9">
    <location>
        <position position="336"/>
    </location>
</feature>
<dbReference type="AlphaFoldDB" id="A0A1I4ZXN4"/>
<evidence type="ECO:0000313" key="9">
    <source>
        <dbReference type="EMBL" id="SFN54938.1"/>
    </source>
</evidence>
<reference evidence="10" key="1">
    <citation type="submission" date="2016-10" db="EMBL/GenBank/DDBJ databases">
        <authorList>
            <person name="Varghese N."/>
            <person name="Submissions S."/>
        </authorList>
    </citation>
    <scope>NUCLEOTIDE SEQUENCE [LARGE SCALE GENOMIC DNA]</scope>
    <source>
        <strain evidence="10">DSM 6150</strain>
    </source>
</reference>
<accession>A0A1I4ZXN4</accession>
<feature type="compositionally biased region" description="Low complexity" evidence="6">
    <location>
        <begin position="292"/>
        <end position="301"/>
    </location>
</feature>
<protein>
    <submittedName>
        <fullName evidence="9">Cache domain-containing protein</fullName>
    </submittedName>
</protein>
<evidence type="ECO:0000256" key="6">
    <source>
        <dbReference type="SAM" id="MobiDB-lite"/>
    </source>
</evidence>
<evidence type="ECO:0000256" key="1">
    <source>
        <dbReference type="ARBA" id="ARBA00004651"/>
    </source>
</evidence>
<organism evidence="9 10">
    <name type="scientific">Formivibrio citricus</name>
    <dbReference type="NCBI Taxonomy" id="83765"/>
    <lineage>
        <taxon>Bacteria</taxon>
        <taxon>Pseudomonadati</taxon>
        <taxon>Pseudomonadota</taxon>
        <taxon>Betaproteobacteria</taxon>
        <taxon>Neisseriales</taxon>
        <taxon>Chitinibacteraceae</taxon>
        <taxon>Formivibrio</taxon>
    </lineage>
</organism>
<dbReference type="Proteomes" id="UP000242869">
    <property type="component" value="Unassembled WGS sequence"/>
</dbReference>
<evidence type="ECO:0000256" key="7">
    <source>
        <dbReference type="SAM" id="Phobius"/>
    </source>
</evidence>
<keyword evidence="3 7" id="KW-0812">Transmembrane</keyword>
<dbReference type="EMBL" id="FOVE01000011">
    <property type="protein sequence ID" value="SFN54938.1"/>
    <property type="molecule type" value="Genomic_DNA"/>
</dbReference>
<keyword evidence="10" id="KW-1185">Reference proteome</keyword>
<feature type="region of interest" description="Disordered" evidence="6">
    <location>
        <begin position="280"/>
        <end position="301"/>
    </location>
</feature>
<sequence length="336" mass="36741">MRLSTRIWIMVAASLLGLLVMAVDGLYQMRQSLLEERRAQIAQLLDFADAQLKYFHGQETSGKLSREEAQARAKESIAAQKKGSDYFFIRSLKEDMFVLHPIPSRVGVKDDGGKMPDGRSTAQAYRDSLAQSKDNKAFFSIMAPKPGDKDKDARYPKLNGVLKFEPWGWMPGIGFFTDDIEQTFWKRAAAFLGMGAVLLAVVAFLAIRTMRSILGQLGGEPQYAAEIAQGIANGDLSRSIDAHGKADSLLGSMRVMQQGLHDIVARFNQASTTLATASQQLTEETEQISRGSQQTSEATASTAAAVEQMTVSISHISSSARETESNSRQAAELATH</sequence>
<keyword evidence="5 7" id="KW-0472">Membrane</keyword>
<evidence type="ECO:0000313" key="10">
    <source>
        <dbReference type="Proteomes" id="UP000242869"/>
    </source>
</evidence>
<dbReference type="Gene3D" id="3.30.450.20">
    <property type="entry name" value="PAS domain"/>
    <property type="match status" value="1"/>
</dbReference>
<evidence type="ECO:0000256" key="4">
    <source>
        <dbReference type="ARBA" id="ARBA00022989"/>
    </source>
</evidence>
<evidence type="ECO:0000256" key="2">
    <source>
        <dbReference type="ARBA" id="ARBA00022475"/>
    </source>
</evidence>
<proteinExistence type="predicted"/>
<evidence type="ECO:0000256" key="5">
    <source>
        <dbReference type="ARBA" id="ARBA00023136"/>
    </source>
</evidence>
<name>A0A1I4ZXN4_9NEIS</name>
<dbReference type="Gene3D" id="1.10.287.950">
    <property type="entry name" value="Methyl-accepting chemotaxis protein"/>
    <property type="match status" value="1"/>
</dbReference>
<keyword evidence="2" id="KW-1003">Cell membrane</keyword>